<evidence type="ECO:0000313" key="2">
    <source>
        <dbReference type="EMBL" id="RJG25633.1"/>
    </source>
</evidence>
<dbReference type="Gene3D" id="1.10.10.10">
    <property type="entry name" value="Winged helix-like DNA-binding domain superfamily/Winged helix DNA-binding domain"/>
    <property type="match status" value="1"/>
</dbReference>
<name>A0A3A3GQM5_PANTH</name>
<accession>A0A3A3GQM5</accession>
<feature type="domain" description="Winged helix-turn helix" evidence="1">
    <location>
        <begin position="112"/>
        <end position="151"/>
    </location>
</feature>
<dbReference type="OrthoDB" id="2606899at2"/>
<proteinExistence type="predicted"/>
<comment type="caution">
    <text evidence="2">The sequence shown here is derived from an EMBL/GenBank/DDBJ whole genome shotgun (WGS) entry which is preliminary data.</text>
</comment>
<dbReference type="InterPro" id="IPR009057">
    <property type="entry name" value="Homeodomain-like_sf"/>
</dbReference>
<dbReference type="AlphaFoldDB" id="A0A3A3GQM5"/>
<reference evidence="2 3" key="1">
    <citation type="submission" date="2018-09" db="EMBL/GenBank/DDBJ databases">
        <title>Paenibacillus SK2017-BO5.</title>
        <authorList>
            <person name="Piskunova J.V."/>
            <person name="Dubiley S.A."/>
            <person name="Severinov K.V."/>
        </authorList>
    </citation>
    <scope>NUCLEOTIDE SEQUENCE [LARGE SCALE GENOMIC DNA]</scope>
    <source>
        <strain evidence="2 3">BO5</strain>
    </source>
</reference>
<sequence length="157" mass="17726">MRKLLITNRHGWSIYSLSRLAPTIQDPKLRIKVEAIRLVMSGHTAKDVAQQLGIHRQTVSNYVKIFNGGGLEQLLTNVASPGKPRILTPEQEEELIGIISSRKPSTGSLAGWSMRDIQDLLEKEFQVHMTRTGVRDMLRRLGLKYTSSGYVLNRTDE</sequence>
<organism evidence="2 3">
    <name type="scientific">Paenibacillus thiaminolyticus</name>
    <name type="common">Bacillus thiaminolyticus</name>
    <dbReference type="NCBI Taxonomy" id="49283"/>
    <lineage>
        <taxon>Bacteria</taxon>
        <taxon>Bacillati</taxon>
        <taxon>Bacillota</taxon>
        <taxon>Bacilli</taxon>
        <taxon>Bacillales</taxon>
        <taxon>Paenibacillaceae</taxon>
        <taxon>Paenibacillus</taxon>
    </lineage>
</organism>
<evidence type="ECO:0000259" key="1">
    <source>
        <dbReference type="Pfam" id="PF13592"/>
    </source>
</evidence>
<dbReference type="Proteomes" id="UP000266177">
    <property type="component" value="Unassembled WGS sequence"/>
</dbReference>
<dbReference type="InterPro" id="IPR036388">
    <property type="entry name" value="WH-like_DNA-bd_sf"/>
</dbReference>
<dbReference type="RefSeq" id="WP_119791772.1">
    <property type="nucleotide sequence ID" value="NZ_QYZD01000003.1"/>
</dbReference>
<gene>
    <name evidence="2" type="ORF">DQX05_06020</name>
</gene>
<dbReference type="Pfam" id="PF13384">
    <property type="entry name" value="HTH_23"/>
    <property type="match status" value="1"/>
</dbReference>
<dbReference type="SUPFAM" id="SSF46689">
    <property type="entry name" value="Homeodomain-like"/>
    <property type="match status" value="1"/>
</dbReference>
<dbReference type="Pfam" id="PF13592">
    <property type="entry name" value="HTH_33"/>
    <property type="match status" value="1"/>
</dbReference>
<evidence type="ECO:0000313" key="3">
    <source>
        <dbReference type="Proteomes" id="UP000266177"/>
    </source>
</evidence>
<protein>
    <submittedName>
        <fullName evidence="2">Transposase</fullName>
    </submittedName>
</protein>
<dbReference type="InterPro" id="IPR025959">
    <property type="entry name" value="Winged_HTH_dom"/>
</dbReference>
<dbReference type="EMBL" id="QYZD01000003">
    <property type="protein sequence ID" value="RJG25633.1"/>
    <property type="molecule type" value="Genomic_DNA"/>
</dbReference>